<dbReference type="GeneID" id="95509826"/>
<sequence length="177" mass="19463">MSTSVANERLAKRFDKWDTDGNGVLDAGDFQSEAERIAQNLGKNADSPEVQELHDAFKGLYEYLAQKAGVEAGGAISRQQFLDATGDMLFKEGEASFNRALSPIVKALIRLCDDDHDGQINAREFQAWLSAVGVPVSQAGESFQKVDKNDDGQLSEDELLQVVREFHFGQLEVELLG</sequence>
<feature type="domain" description="EF-hand" evidence="1">
    <location>
        <begin position="5"/>
        <end position="40"/>
    </location>
</feature>
<dbReference type="PROSITE" id="PS50222">
    <property type="entry name" value="EF_HAND_2"/>
    <property type="match status" value="2"/>
</dbReference>
<evidence type="ECO:0000313" key="2">
    <source>
        <dbReference type="EMBL" id="SEB85223.1"/>
    </source>
</evidence>
<organism evidence="2 3">
    <name type="scientific">Streptomyces misionensis</name>
    <dbReference type="NCBI Taxonomy" id="67331"/>
    <lineage>
        <taxon>Bacteria</taxon>
        <taxon>Bacillati</taxon>
        <taxon>Actinomycetota</taxon>
        <taxon>Actinomycetes</taxon>
        <taxon>Kitasatosporales</taxon>
        <taxon>Streptomycetaceae</taxon>
        <taxon>Streptomyces</taxon>
    </lineage>
</organism>
<dbReference type="SMART" id="SM00054">
    <property type="entry name" value="EFh"/>
    <property type="match status" value="3"/>
</dbReference>
<dbReference type="CDD" id="cd00051">
    <property type="entry name" value="EFh"/>
    <property type="match status" value="1"/>
</dbReference>
<dbReference type="Gene3D" id="1.10.238.10">
    <property type="entry name" value="EF-hand"/>
    <property type="match status" value="1"/>
</dbReference>
<dbReference type="EMBL" id="FNTD01000004">
    <property type="protein sequence ID" value="SEB85223.1"/>
    <property type="molecule type" value="Genomic_DNA"/>
</dbReference>
<dbReference type="GO" id="GO:0005509">
    <property type="term" value="F:calcium ion binding"/>
    <property type="evidence" value="ECO:0007669"/>
    <property type="project" value="InterPro"/>
</dbReference>
<evidence type="ECO:0000313" key="3">
    <source>
        <dbReference type="Proteomes" id="UP000182375"/>
    </source>
</evidence>
<reference evidence="2 3" key="1">
    <citation type="submission" date="2016-10" db="EMBL/GenBank/DDBJ databases">
        <authorList>
            <person name="de Groot N.N."/>
        </authorList>
    </citation>
    <scope>NUCLEOTIDE SEQUENCE [LARGE SCALE GENOMIC DNA]</scope>
    <source>
        <strain evidence="2 3">DSM 40306</strain>
    </source>
</reference>
<evidence type="ECO:0000259" key="1">
    <source>
        <dbReference type="PROSITE" id="PS50222"/>
    </source>
</evidence>
<dbReference type="Proteomes" id="UP000182375">
    <property type="component" value="Unassembled WGS sequence"/>
</dbReference>
<dbReference type="InterPro" id="IPR011992">
    <property type="entry name" value="EF-hand-dom_pair"/>
</dbReference>
<protein>
    <submittedName>
        <fullName evidence="2">Ca2+-binding protein, EF-hand superfamily</fullName>
    </submittedName>
</protein>
<dbReference type="SUPFAM" id="SSF47473">
    <property type="entry name" value="EF-hand"/>
    <property type="match status" value="1"/>
</dbReference>
<dbReference type="InterPro" id="IPR002048">
    <property type="entry name" value="EF_hand_dom"/>
</dbReference>
<gene>
    <name evidence="2" type="ORF">SAMN04490357_0554</name>
</gene>
<dbReference type="STRING" id="67331.SAMN04490357_0554"/>
<dbReference type="RefSeq" id="WP_070029330.1">
    <property type="nucleotide sequence ID" value="NZ_FNTD01000004.1"/>
</dbReference>
<dbReference type="InterPro" id="IPR018247">
    <property type="entry name" value="EF_Hand_1_Ca_BS"/>
</dbReference>
<dbReference type="AlphaFoldDB" id="A0A1H4MQI6"/>
<name>A0A1H4MQI6_9ACTN</name>
<feature type="domain" description="EF-hand" evidence="1">
    <location>
        <begin position="134"/>
        <end position="169"/>
    </location>
</feature>
<accession>A0A1H4MQI6</accession>
<proteinExistence type="predicted"/>
<dbReference type="PROSITE" id="PS00018">
    <property type="entry name" value="EF_HAND_1"/>
    <property type="match status" value="2"/>
</dbReference>
<dbReference type="Pfam" id="PF13499">
    <property type="entry name" value="EF-hand_7"/>
    <property type="match status" value="1"/>
</dbReference>